<feature type="domain" description="Major facilitator superfamily (MFS) profile" evidence="10">
    <location>
        <begin position="86"/>
        <end position="517"/>
    </location>
</feature>
<dbReference type="eggNOG" id="KOG0569">
    <property type="taxonomic scope" value="Eukaryota"/>
</dbReference>
<name>A0A058Z4N1_FONAL</name>
<comment type="subcellular location">
    <subcellularLocation>
        <location evidence="1">Membrane</location>
        <topology evidence="1">Multi-pass membrane protein</topology>
    </subcellularLocation>
</comment>
<feature type="transmembrane region" description="Helical" evidence="9">
    <location>
        <begin position="188"/>
        <end position="209"/>
    </location>
</feature>
<comment type="similarity">
    <text evidence="6">Belongs to the major facilitator superfamily. Sugar transporter (TC 2.A.1.1) family.</text>
</comment>
<accession>A0A058Z4N1</accession>
<keyword evidence="12" id="KW-1185">Reference proteome</keyword>
<evidence type="ECO:0000256" key="9">
    <source>
        <dbReference type="SAM" id="Phobius"/>
    </source>
</evidence>
<dbReference type="GO" id="GO:0015149">
    <property type="term" value="F:hexose transmembrane transporter activity"/>
    <property type="evidence" value="ECO:0007669"/>
    <property type="project" value="TreeGrafter"/>
</dbReference>
<evidence type="ECO:0000259" key="10">
    <source>
        <dbReference type="PROSITE" id="PS50850"/>
    </source>
</evidence>
<evidence type="ECO:0000256" key="5">
    <source>
        <dbReference type="ARBA" id="ARBA00023136"/>
    </source>
</evidence>
<reference evidence="11" key="1">
    <citation type="submission" date="2013-04" db="EMBL/GenBank/DDBJ databases">
        <title>The Genome Sequence of Fonticula alba ATCC 38817.</title>
        <authorList>
            <consortium name="The Broad Institute Genomics Platform"/>
            <person name="Russ C."/>
            <person name="Cuomo C."/>
            <person name="Burger G."/>
            <person name="Gray M.W."/>
            <person name="Holland P.W.H."/>
            <person name="King N."/>
            <person name="Lang F.B.F."/>
            <person name="Roger A.J."/>
            <person name="Ruiz-Trillo I."/>
            <person name="Brown M."/>
            <person name="Walker B."/>
            <person name="Young S."/>
            <person name="Zeng Q."/>
            <person name="Gargeya S."/>
            <person name="Fitzgerald M."/>
            <person name="Haas B."/>
            <person name="Abouelleil A."/>
            <person name="Allen A.W."/>
            <person name="Alvarado L."/>
            <person name="Arachchi H.M."/>
            <person name="Berlin A.M."/>
            <person name="Chapman S.B."/>
            <person name="Gainer-Dewar J."/>
            <person name="Goldberg J."/>
            <person name="Griggs A."/>
            <person name="Gujja S."/>
            <person name="Hansen M."/>
            <person name="Howarth C."/>
            <person name="Imamovic A."/>
            <person name="Ireland A."/>
            <person name="Larimer J."/>
            <person name="McCowan C."/>
            <person name="Murphy C."/>
            <person name="Pearson M."/>
            <person name="Poon T.W."/>
            <person name="Priest M."/>
            <person name="Roberts A."/>
            <person name="Saif S."/>
            <person name="Shea T."/>
            <person name="Sisk P."/>
            <person name="Sykes S."/>
            <person name="Wortman J."/>
            <person name="Nusbaum C."/>
            <person name="Birren B."/>
        </authorList>
    </citation>
    <scope>NUCLEOTIDE SEQUENCE [LARGE SCALE GENOMIC DNA]</scope>
    <source>
        <strain evidence="11">ATCC 38817</strain>
    </source>
</reference>
<dbReference type="GO" id="GO:0016020">
    <property type="term" value="C:membrane"/>
    <property type="evidence" value="ECO:0007669"/>
    <property type="project" value="UniProtKB-SubCell"/>
</dbReference>
<dbReference type="Pfam" id="PF00083">
    <property type="entry name" value="Sugar_tr"/>
    <property type="match status" value="1"/>
</dbReference>
<dbReference type="PANTHER" id="PTHR23503">
    <property type="entry name" value="SOLUTE CARRIER FAMILY 2"/>
    <property type="match status" value="1"/>
</dbReference>
<feature type="transmembrane region" description="Helical" evidence="9">
    <location>
        <begin position="255"/>
        <end position="279"/>
    </location>
</feature>
<feature type="coiled-coil region" evidence="7">
    <location>
        <begin position="284"/>
        <end position="311"/>
    </location>
</feature>
<feature type="region of interest" description="Disordered" evidence="8">
    <location>
        <begin position="1"/>
        <end position="57"/>
    </location>
</feature>
<dbReference type="EMBL" id="KB932207">
    <property type="protein sequence ID" value="KCV69230.1"/>
    <property type="molecule type" value="Genomic_DNA"/>
</dbReference>
<evidence type="ECO:0000313" key="11">
    <source>
        <dbReference type="EMBL" id="KCV69230.1"/>
    </source>
</evidence>
<protein>
    <recommendedName>
        <fullName evidence="10">Major facilitator superfamily (MFS) profile domain-containing protein</fullName>
    </recommendedName>
</protein>
<evidence type="ECO:0000256" key="2">
    <source>
        <dbReference type="ARBA" id="ARBA00022448"/>
    </source>
</evidence>
<feature type="transmembrane region" description="Helical" evidence="9">
    <location>
        <begin position="427"/>
        <end position="452"/>
    </location>
</feature>
<feature type="transmembrane region" description="Helical" evidence="9">
    <location>
        <begin position="162"/>
        <end position="182"/>
    </location>
</feature>
<feature type="transmembrane region" description="Helical" evidence="9">
    <location>
        <begin position="81"/>
        <end position="103"/>
    </location>
</feature>
<evidence type="ECO:0000256" key="6">
    <source>
        <dbReference type="RuleBase" id="RU003346"/>
    </source>
</evidence>
<dbReference type="InterPro" id="IPR003663">
    <property type="entry name" value="Sugar/inositol_transpt"/>
</dbReference>
<dbReference type="PROSITE" id="PS00217">
    <property type="entry name" value="SUGAR_TRANSPORT_2"/>
    <property type="match status" value="1"/>
</dbReference>
<feature type="transmembrane region" description="Helical" evidence="9">
    <location>
        <begin position="490"/>
        <end position="513"/>
    </location>
</feature>
<dbReference type="InterPro" id="IPR005829">
    <property type="entry name" value="Sugar_transporter_CS"/>
</dbReference>
<dbReference type="NCBIfam" id="TIGR00879">
    <property type="entry name" value="SP"/>
    <property type="match status" value="1"/>
</dbReference>
<keyword evidence="4 9" id="KW-1133">Transmembrane helix</keyword>
<feature type="transmembrane region" description="Helical" evidence="9">
    <location>
        <begin position="401"/>
        <end position="421"/>
    </location>
</feature>
<dbReference type="STRING" id="691883.A0A058Z4N1"/>
<dbReference type="Gene3D" id="1.20.1250.20">
    <property type="entry name" value="MFS general substrate transporter like domains"/>
    <property type="match status" value="1"/>
</dbReference>
<feature type="compositionally biased region" description="Low complexity" evidence="8">
    <location>
        <begin position="27"/>
        <end position="39"/>
    </location>
</feature>
<evidence type="ECO:0000256" key="4">
    <source>
        <dbReference type="ARBA" id="ARBA00022989"/>
    </source>
</evidence>
<keyword evidence="3 9" id="KW-0812">Transmembrane</keyword>
<feature type="transmembrane region" description="Helical" evidence="9">
    <location>
        <begin position="131"/>
        <end position="155"/>
    </location>
</feature>
<organism evidence="11">
    <name type="scientific">Fonticula alba</name>
    <name type="common">Slime mold</name>
    <dbReference type="NCBI Taxonomy" id="691883"/>
    <lineage>
        <taxon>Eukaryota</taxon>
        <taxon>Rotosphaerida</taxon>
        <taxon>Fonticulaceae</taxon>
        <taxon>Fonticula</taxon>
    </lineage>
</organism>
<feature type="transmembrane region" description="Helical" evidence="9">
    <location>
        <begin position="335"/>
        <end position="363"/>
    </location>
</feature>
<dbReference type="GeneID" id="20529372"/>
<feature type="compositionally biased region" description="Low complexity" evidence="8">
    <location>
        <begin position="46"/>
        <end position="57"/>
    </location>
</feature>
<dbReference type="InterPro" id="IPR036259">
    <property type="entry name" value="MFS_trans_sf"/>
</dbReference>
<dbReference type="OrthoDB" id="4540492at2759"/>
<dbReference type="OMA" id="QTTVSWM"/>
<dbReference type="SUPFAM" id="SSF103473">
    <property type="entry name" value="MFS general substrate transporter"/>
    <property type="match status" value="1"/>
</dbReference>
<feature type="compositionally biased region" description="Basic and acidic residues" evidence="8">
    <location>
        <begin position="1"/>
        <end position="10"/>
    </location>
</feature>
<sequence length="575" mass="61654">MTVDHDHPSPDETLIESGKVGAPGDVPATQQPEEQAASASPPPTPQAADPSATSTAADEQPLFTKDGKATQHHPQFSSLTFVQIFATGTVILSPFMFGFHLSALNTTAYAMRFCSIDKINGLPACFDVSEAVWGTILGIFSIGGLFGSIPAGYLMDRYGRKTVLIGNTALYALGAVLQSLAVDVTMLAFGRFIAGLAAGIALVVTPTYIGETAPINHRGTLGVFSHLAITLGLLLSSILGLFMATTELWRWMLSFGAFVPLLQAIVLPPIGVESHVWLLSRGRRDDARRSLKRLRSATHNLERELDYVEKDLAAAAAKSKESISLIQLFRTRGMLFPLLLAVVILVTQQLSGINAVFFYSFSIYSRPFPNDADKITAGVSAFYFLAVAGTITVVERLGRRPLLLTSQIGMMLVGVLFTIAFGLDVTWLQVVCCFLFIAFFAVGLGPLPFLILSEMFPPNAVSSGSAVAMATNWIGAYIVAQVFPLFAEHFFVYSFLPFVGYLIFSTVFMWLYLPETRGREGEVNFRAISRMRGGGCAADGGPDPGDSVIVMEKVDGSAAASVSAAGPEDGTSTLV</sequence>
<dbReference type="PROSITE" id="PS00216">
    <property type="entry name" value="SUGAR_TRANSPORT_1"/>
    <property type="match status" value="2"/>
</dbReference>
<dbReference type="InterPro" id="IPR020846">
    <property type="entry name" value="MFS_dom"/>
</dbReference>
<keyword evidence="5 9" id="KW-0472">Membrane</keyword>
<evidence type="ECO:0000256" key="8">
    <source>
        <dbReference type="SAM" id="MobiDB-lite"/>
    </source>
</evidence>
<keyword evidence="2 6" id="KW-0813">Transport</keyword>
<feature type="transmembrane region" description="Helical" evidence="9">
    <location>
        <begin position="464"/>
        <end position="484"/>
    </location>
</feature>
<keyword evidence="7" id="KW-0175">Coiled coil</keyword>
<gene>
    <name evidence="11" type="ORF">H696_04647</name>
</gene>
<dbReference type="PANTHER" id="PTHR23503:SF8">
    <property type="entry name" value="FACILITATED GLUCOSE TRANSPORTER PROTEIN 1"/>
    <property type="match status" value="1"/>
</dbReference>
<evidence type="ECO:0000256" key="3">
    <source>
        <dbReference type="ARBA" id="ARBA00022692"/>
    </source>
</evidence>
<dbReference type="InterPro" id="IPR005828">
    <property type="entry name" value="MFS_sugar_transport-like"/>
</dbReference>
<feature type="transmembrane region" description="Helical" evidence="9">
    <location>
        <begin position="221"/>
        <end position="243"/>
    </location>
</feature>
<dbReference type="AlphaFoldDB" id="A0A058Z4N1"/>
<dbReference type="PRINTS" id="PR00171">
    <property type="entry name" value="SUGRTRNSPORT"/>
</dbReference>
<evidence type="ECO:0000313" key="12">
    <source>
        <dbReference type="Proteomes" id="UP000030693"/>
    </source>
</evidence>
<proteinExistence type="inferred from homology"/>
<evidence type="ECO:0000256" key="1">
    <source>
        <dbReference type="ARBA" id="ARBA00004141"/>
    </source>
</evidence>
<feature type="transmembrane region" description="Helical" evidence="9">
    <location>
        <begin position="375"/>
        <end position="394"/>
    </location>
</feature>
<dbReference type="Proteomes" id="UP000030693">
    <property type="component" value="Unassembled WGS sequence"/>
</dbReference>
<dbReference type="PROSITE" id="PS50850">
    <property type="entry name" value="MFS"/>
    <property type="match status" value="1"/>
</dbReference>
<dbReference type="InterPro" id="IPR045263">
    <property type="entry name" value="GLUT"/>
</dbReference>
<dbReference type="RefSeq" id="XP_009496801.1">
    <property type="nucleotide sequence ID" value="XM_009498526.1"/>
</dbReference>
<evidence type="ECO:0000256" key="7">
    <source>
        <dbReference type="SAM" id="Coils"/>
    </source>
</evidence>